<dbReference type="GO" id="GO:0006955">
    <property type="term" value="P:immune response"/>
    <property type="evidence" value="ECO:0007669"/>
    <property type="project" value="TreeGrafter"/>
</dbReference>
<dbReference type="Proteomes" id="UP000472276">
    <property type="component" value="Unassembled WGS sequence"/>
</dbReference>
<dbReference type="PANTHER" id="PTHR16675">
    <property type="entry name" value="MHC CLASS I-RELATED"/>
    <property type="match status" value="1"/>
</dbReference>
<keyword evidence="2" id="KW-0812">Transmembrane</keyword>
<evidence type="ECO:0000313" key="4">
    <source>
        <dbReference type="Ensembl" id="ENSOABP00000073696.1"/>
    </source>
</evidence>
<accession>A0AAZ1XZ48</accession>
<dbReference type="SUPFAM" id="SSF54452">
    <property type="entry name" value="MHC antigen-recognition domain"/>
    <property type="match status" value="1"/>
</dbReference>
<feature type="transmembrane region" description="Helical" evidence="2">
    <location>
        <begin position="136"/>
        <end position="158"/>
    </location>
</feature>
<reference evidence="5" key="1">
    <citation type="submission" date="2020-03" db="EMBL/GenBank/DDBJ databases">
        <title>Evolution of repeat sequences and sex chromosomes of tilapia species revealed by chromosome-level genomes.</title>
        <authorList>
            <person name="Xu L."/>
            <person name="Tao W."/>
            <person name="Wang D."/>
            <person name="Zhou Q."/>
        </authorList>
    </citation>
    <scope>NUCLEOTIDE SEQUENCE [LARGE SCALE GENOMIC DNA]</scope>
    <source>
        <strain evidence="5">Israel</strain>
    </source>
</reference>
<dbReference type="InterPro" id="IPR011161">
    <property type="entry name" value="MHC_I-like_Ag-recog"/>
</dbReference>
<keyword evidence="5" id="KW-1185">Reference proteome</keyword>
<dbReference type="InterPro" id="IPR037055">
    <property type="entry name" value="MHC_I-like_Ag-recog_sf"/>
</dbReference>
<feature type="domain" description="MHC class I-like antigen recognition-like" evidence="3">
    <location>
        <begin position="73"/>
        <end position="136"/>
    </location>
</feature>
<sequence>MSIRRKGRVLTAGDGVTSSGVLSNHGETKRRDRVEVLKSELSLYSCEVIHEVSGVNVTKVWGGPSPVVPAPETHSLHYIYTALSKHVGLPGIHDFTAMGLLDGRMIDYFDSDTQAKVPKQEWMRERLPADYWDKGTVVDFCMTCILIYLMWWICTYISI</sequence>
<evidence type="ECO:0000313" key="5">
    <source>
        <dbReference type="Proteomes" id="UP000472276"/>
    </source>
</evidence>
<name>A0AAZ1XZ48_OREAU</name>
<evidence type="ECO:0000256" key="1">
    <source>
        <dbReference type="ARBA" id="ARBA00023180"/>
    </source>
</evidence>
<dbReference type="PANTHER" id="PTHR16675:SF193">
    <property type="entry name" value="LOC571647 PROTEIN-RELATED"/>
    <property type="match status" value="1"/>
</dbReference>
<dbReference type="Gene3D" id="3.30.500.10">
    <property type="entry name" value="MHC class I-like antigen recognition-like"/>
    <property type="match status" value="1"/>
</dbReference>
<dbReference type="AlphaFoldDB" id="A0AAZ1XZ48"/>
<evidence type="ECO:0000256" key="2">
    <source>
        <dbReference type="SAM" id="Phobius"/>
    </source>
</evidence>
<keyword evidence="1" id="KW-0325">Glycoprotein</keyword>
<organism evidence="4 5">
    <name type="scientific">Oreochromis aureus</name>
    <name type="common">Israeli tilapia</name>
    <name type="synonym">Chromis aureus</name>
    <dbReference type="NCBI Taxonomy" id="47969"/>
    <lineage>
        <taxon>Eukaryota</taxon>
        <taxon>Metazoa</taxon>
        <taxon>Chordata</taxon>
        <taxon>Craniata</taxon>
        <taxon>Vertebrata</taxon>
        <taxon>Euteleostomi</taxon>
        <taxon>Actinopterygii</taxon>
        <taxon>Neopterygii</taxon>
        <taxon>Teleostei</taxon>
        <taxon>Neoteleostei</taxon>
        <taxon>Acanthomorphata</taxon>
        <taxon>Ovalentaria</taxon>
        <taxon>Cichlomorphae</taxon>
        <taxon>Cichliformes</taxon>
        <taxon>Cichlidae</taxon>
        <taxon>African cichlids</taxon>
        <taxon>Pseudocrenilabrinae</taxon>
        <taxon>Oreochromini</taxon>
        <taxon>Oreochromis</taxon>
    </lineage>
</organism>
<dbReference type="InterPro" id="IPR011162">
    <property type="entry name" value="MHC_I/II-like_Ag-recog"/>
</dbReference>
<reference evidence="4" key="3">
    <citation type="submission" date="2025-09" db="UniProtKB">
        <authorList>
            <consortium name="Ensembl"/>
        </authorList>
    </citation>
    <scope>IDENTIFICATION</scope>
</reference>
<dbReference type="GO" id="GO:0005615">
    <property type="term" value="C:extracellular space"/>
    <property type="evidence" value="ECO:0007669"/>
    <property type="project" value="TreeGrafter"/>
</dbReference>
<keyword evidence="2" id="KW-1133">Transmembrane helix</keyword>
<dbReference type="GO" id="GO:0009897">
    <property type="term" value="C:external side of plasma membrane"/>
    <property type="evidence" value="ECO:0007669"/>
    <property type="project" value="TreeGrafter"/>
</dbReference>
<dbReference type="Pfam" id="PF00129">
    <property type="entry name" value="MHC_I"/>
    <property type="match status" value="1"/>
</dbReference>
<dbReference type="Ensembl" id="ENSOABT00000073048.1">
    <property type="protein sequence ID" value="ENSOABP00000073696.1"/>
    <property type="gene ID" value="ENSOABG00000037850.1"/>
</dbReference>
<reference evidence="4" key="2">
    <citation type="submission" date="2025-08" db="UniProtKB">
        <authorList>
            <consortium name="Ensembl"/>
        </authorList>
    </citation>
    <scope>IDENTIFICATION</scope>
</reference>
<evidence type="ECO:0000259" key="3">
    <source>
        <dbReference type="Pfam" id="PF00129"/>
    </source>
</evidence>
<keyword evidence="2" id="KW-0472">Membrane</keyword>
<dbReference type="InterPro" id="IPR050208">
    <property type="entry name" value="MHC_class-I_related"/>
</dbReference>
<protein>
    <recommendedName>
        <fullName evidence="3">MHC class I-like antigen recognition-like domain-containing protein</fullName>
    </recommendedName>
</protein>
<proteinExistence type="predicted"/>